<evidence type="ECO:0000256" key="1">
    <source>
        <dbReference type="SAM" id="MobiDB-lite"/>
    </source>
</evidence>
<feature type="region of interest" description="Disordered" evidence="1">
    <location>
        <begin position="798"/>
        <end position="885"/>
    </location>
</feature>
<protein>
    <submittedName>
        <fullName evidence="2">Uncharacterized protein</fullName>
    </submittedName>
</protein>
<feature type="compositionally biased region" description="Low complexity" evidence="1">
    <location>
        <begin position="482"/>
        <end position="496"/>
    </location>
</feature>
<dbReference type="Proteomes" id="UP001208570">
    <property type="component" value="Unassembled WGS sequence"/>
</dbReference>
<feature type="compositionally biased region" description="Low complexity" evidence="1">
    <location>
        <begin position="848"/>
        <end position="859"/>
    </location>
</feature>
<organism evidence="2 3">
    <name type="scientific">Paralvinella palmiformis</name>
    <dbReference type="NCBI Taxonomy" id="53620"/>
    <lineage>
        <taxon>Eukaryota</taxon>
        <taxon>Metazoa</taxon>
        <taxon>Spiralia</taxon>
        <taxon>Lophotrochozoa</taxon>
        <taxon>Annelida</taxon>
        <taxon>Polychaeta</taxon>
        <taxon>Sedentaria</taxon>
        <taxon>Canalipalpata</taxon>
        <taxon>Terebellida</taxon>
        <taxon>Terebelliformia</taxon>
        <taxon>Alvinellidae</taxon>
        <taxon>Paralvinella</taxon>
    </lineage>
</organism>
<sequence>MAAIQQNQLLFNLDVPTMPINMAAQYSRPEAIVIEKFGTYSGPVISPPKQVFHLSAVSEESLSQAVQLAKRDLKKQKELTASEKNHKAVGKMTIKRDGRKVSSMSPPTRDVGSDLTHLSGDARTLAEIRKLRIDMEACLKKIHEIHEAAKRDPSAWRPVALVYAEDIEAERKRVQRREEQETRSLRTIYQLTQQSQILSRLAAIHRGTIRALQTFIQHITDYDISQGLPRSYHELGLLLRQLSLCCVQLEVAGEPQVPDSVMTLLKDYAIPKTAQNNKKSSPANRKLDFNVVSDLTKPGDQFETKHKTTQGPIVIDKVEKHRTERDATSDRQAALRSAVSSLLRDANTASGSAVLPKQHKSLVPRLELPPTTRTLKGVAWEYPLEKPKLQQFKAGHRKGLLLPAKLRDQRRKVPKTQVVVPCDTHYAEPTLSSRLKEVPPEERIISRSPQQSRRQQYLDVTGIGKKRAVSAPASPRSPGLQSMSPSSPFYSSPDSPTTCGSPRSPGERRDYLNQSSPFSSSSIRGDIISIQNTTFQKSSKSKILDHDLTKAVDINADLLADSLLGELLEDTAQEFRDIDIDTQAEHRAAVMLNMPSVETMVQRLQEMEKEQQQIRRRWATLVYEDENRTMPPAAGFSDAPLSEQPYTPTPIHVTSRLPDIQQTFLPDSVLARLESHPADERAILFTKPVQQIELKSSLHFSHGDGTIHIKPEAVQTKQGIHVTLTGEMIQSIESHKKTYEQYLKKNSYQAIGHFNPWHIVEEVASEILDDCLSDVARELEDFNNDIVNKVYSGEFNKVPSPASSKPASSPHPNSGTALTTTKEKIRTETRPGEVSPSLRKRGDTLNLGGHSPSPGSVSGNYSYEDDFVESSARSRSPDSDSKSVK</sequence>
<feature type="region of interest" description="Disordered" evidence="1">
    <location>
        <begin position="97"/>
        <end position="116"/>
    </location>
</feature>
<proteinExistence type="predicted"/>
<dbReference type="EMBL" id="JAODUP010000986">
    <property type="protein sequence ID" value="KAK2142194.1"/>
    <property type="molecule type" value="Genomic_DNA"/>
</dbReference>
<feature type="compositionally biased region" description="Basic and acidic residues" evidence="1">
    <location>
        <begin position="875"/>
        <end position="885"/>
    </location>
</feature>
<comment type="caution">
    <text evidence="2">The sequence shown here is derived from an EMBL/GenBank/DDBJ whole genome shotgun (WGS) entry which is preliminary data.</text>
</comment>
<evidence type="ECO:0000313" key="2">
    <source>
        <dbReference type="EMBL" id="KAK2142194.1"/>
    </source>
</evidence>
<dbReference type="InterPro" id="IPR031447">
    <property type="entry name" value="MNR"/>
</dbReference>
<evidence type="ECO:0000313" key="3">
    <source>
        <dbReference type="Proteomes" id="UP001208570"/>
    </source>
</evidence>
<dbReference type="Pfam" id="PF15718">
    <property type="entry name" value="MNR"/>
    <property type="match status" value="3"/>
</dbReference>
<feature type="region of interest" description="Disordered" evidence="1">
    <location>
        <begin position="430"/>
        <end position="523"/>
    </location>
</feature>
<feature type="compositionally biased region" description="Basic and acidic residues" evidence="1">
    <location>
        <begin position="821"/>
        <end position="831"/>
    </location>
</feature>
<dbReference type="GO" id="GO:0034451">
    <property type="term" value="C:centriolar satellite"/>
    <property type="evidence" value="ECO:0007669"/>
    <property type="project" value="TreeGrafter"/>
</dbReference>
<feature type="compositionally biased region" description="Low complexity" evidence="1">
    <location>
        <begin position="446"/>
        <end position="455"/>
    </location>
</feature>
<dbReference type="PANTHER" id="PTHR15732">
    <property type="entry name" value="PROTEIN MOONRAKER"/>
    <property type="match status" value="1"/>
</dbReference>
<feature type="compositionally biased region" description="Low complexity" evidence="1">
    <location>
        <begin position="799"/>
        <end position="812"/>
    </location>
</feature>
<gene>
    <name evidence="2" type="ORF">LSH36_986g00004</name>
</gene>
<feature type="compositionally biased region" description="Basic and acidic residues" evidence="1">
    <location>
        <begin position="434"/>
        <end position="445"/>
    </location>
</feature>
<name>A0AAD9MTA0_9ANNE</name>
<dbReference type="AlphaFoldDB" id="A0AAD9MTA0"/>
<reference evidence="2" key="1">
    <citation type="journal article" date="2023" name="Mol. Biol. Evol.">
        <title>Third-Generation Sequencing Reveals the Adaptive Role of the Epigenome in Three Deep-Sea Polychaetes.</title>
        <authorList>
            <person name="Perez M."/>
            <person name="Aroh O."/>
            <person name="Sun Y."/>
            <person name="Lan Y."/>
            <person name="Juniper S.K."/>
            <person name="Young C.R."/>
            <person name="Angers B."/>
            <person name="Qian P.Y."/>
        </authorList>
    </citation>
    <scope>NUCLEOTIDE SEQUENCE</scope>
    <source>
        <strain evidence="2">P08H-3</strain>
    </source>
</reference>
<keyword evidence="3" id="KW-1185">Reference proteome</keyword>
<dbReference type="GO" id="GO:0071539">
    <property type="term" value="P:protein localization to centrosome"/>
    <property type="evidence" value="ECO:0007669"/>
    <property type="project" value="TreeGrafter"/>
</dbReference>
<dbReference type="PANTHER" id="PTHR15732:SF4">
    <property type="entry name" value="PROTEIN MOONRAKER"/>
    <property type="match status" value="1"/>
</dbReference>
<accession>A0AAD9MTA0</accession>
<dbReference type="GO" id="GO:0007099">
    <property type="term" value="P:centriole replication"/>
    <property type="evidence" value="ECO:0007669"/>
    <property type="project" value="InterPro"/>
</dbReference>